<dbReference type="PIRSF" id="PIRSF001500">
    <property type="entry name" value="Chor_mut_pdt_Ppr"/>
    <property type="match status" value="1"/>
</dbReference>
<proteinExistence type="predicted"/>
<comment type="pathway">
    <text evidence="1 10">Amino-acid biosynthesis; L-phenylalanine biosynthesis; phenylpyruvate from prephenate: step 1/1.</text>
</comment>
<dbReference type="PROSITE" id="PS00858">
    <property type="entry name" value="PREPHENATE_DEHYDR_2"/>
    <property type="match status" value="1"/>
</dbReference>
<dbReference type="NCBIfam" id="NF008865">
    <property type="entry name" value="PRK11898.1"/>
    <property type="match status" value="1"/>
</dbReference>
<dbReference type="GO" id="GO:0004664">
    <property type="term" value="F:prephenate dehydratase activity"/>
    <property type="evidence" value="ECO:0007669"/>
    <property type="project" value="UniProtKB-UniRule"/>
</dbReference>
<dbReference type="UniPathway" id="UPA00121">
    <property type="reaction ID" value="UER00345"/>
</dbReference>
<evidence type="ECO:0000256" key="2">
    <source>
        <dbReference type="ARBA" id="ARBA00013147"/>
    </source>
</evidence>
<dbReference type="Pfam" id="PF01842">
    <property type="entry name" value="ACT"/>
    <property type="match status" value="1"/>
</dbReference>
<keyword evidence="5 10" id="KW-0057">Aromatic amino acid biosynthesis</keyword>
<keyword evidence="4 10" id="KW-0028">Amino-acid biosynthesis</keyword>
<dbReference type="OrthoDB" id="9802281at2"/>
<evidence type="ECO:0000256" key="5">
    <source>
        <dbReference type="ARBA" id="ARBA00023141"/>
    </source>
</evidence>
<dbReference type="SUPFAM" id="SSF53850">
    <property type="entry name" value="Periplasmic binding protein-like II"/>
    <property type="match status" value="1"/>
</dbReference>
<evidence type="ECO:0000256" key="7">
    <source>
        <dbReference type="ARBA" id="ARBA00023239"/>
    </source>
</evidence>
<evidence type="ECO:0000313" key="13">
    <source>
        <dbReference type="EMBL" id="ACZ41794.1"/>
    </source>
</evidence>
<accession>D1CFT8</accession>
<feature type="site" description="Essential for prephenate dehydratase activity" evidence="9">
    <location>
        <position position="176"/>
    </location>
</feature>
<evidence type="ECO:0000256" key="4">
    <source>
        <dbReference type="ARBA" id="ARBA00022605"/>
    </source>
</evidence>
<feature type="domain" description="Prephenate dehydratase" evidence="11">
    <location>
        <begin position="6"/>
        <end position="183"/>
    </location>
</feature>
<comment type="catalytic activity">
    <reaction evidence="8 10">
        <text>prephenate + H(+) = 3-phenylpyruvate + CO2 + H2O</text>
        <dbReference type="Rhea" id="RHEA:21648"/>
        <dbReference type="ChEBI" id="CHEBI:15377"/>
        <dbReference type="ChEBI" id="CHEBI:15378"/>
        <dbReference type="ChEBI" id="CHEBI:16526"/>
        <dbReference type="ChEBI" id="CHEBI:18005"/>
        <dbReference type="ChEBI" id="CHEBI:29934"/>
        <dbReference type="EC" id="4.2.1.51"/>
    </reaction>
</comment>
<dbReference type="PROSITE" id="PS51671">
    <property type="entry name" value="ACT"/>
    <property type="match status" value="1"/>
</dbReference>
<dbReference type="HOGENOM" id="CLU_035008_4_2_0"/>
<dbReference type="GO" id="GO:0005737">
    <property type="term" value="C:cytoplasm"/>
    <property type="evidence" value="ECO:0007669"/>
    <property type="project" value="TreeGrafter"/>
</dbReference>
<dbReference type="PANTHER" id="PTHR21022:SF19">
    <property type="entry name" value="PREPHENATE DEHYDRATASE-RELATED"/>
    <property type="match status" value="1"/>
</dbReference>
<keyword evidence="7 10" id="KW-0456">Lyase</keyword>
<evidence type="ECO:0000256" key="3">
    <source>
        <dbReference type="ARBA" id="ARBA00021872"/>
    </source>
</evidence>
<feature type="domain" description="ACT" evidence="12">
    <location>
        <begin position="199"/>
        <end position="276"/>
    </location>
</feature>
<keyword evidence="6 10" id="KW-0584">Phenylalanine biosynthesis</keyword>
<dbReference type="InterPro" id="IPR002912">
    <property type="entry name" value="ACT_dom"/>
</dbReference>
<dbReference type="EMBL" id="CP001825">
    <property type="protein sequence ID" value="ACZ41794.1"/>
    <property type="molecule type" value="Genomic_DNA"/>
</dbReference>
<dbReference type="AlphaFoldDB" id="D1CFT8"/>
<gene>
    <name evidence="10" type="primary">pheA</name>
    <name evidence="13" type="ordered locus">Tter_0877</name>
</gene>
<organism evidence="13 14">
    <name type="scientific">Thermobaculum terrenum (strain ATCC BAA-798 / CCMEE 7001 / YNP1)</name>
    <dbReference type="NCBI Taxonomy" id="525904"/>
    <lineage>
        <taxon>Bacteria</taxon>
        <taxon>Bacillati</taxon>
        <taxon>Chloroflexota</taxon>
        <taxon>Chloroflexia</taxon>
        <taxon>Candidatus Thermobaculales</taxon>
        <taxon>Candidatus Thermobaculaceae</taxon>
        <taxon>Thermobaculum</taxon>
    </lineage>
</organism>
<dbReference type="eggNOG" id="COG0077">
    <property type="taxonomic scope" value="Bacteria"/>
</dbReference>
<dbReference type="CDD" id="cd04905">
    <property type="entry name" value="ACT_CM-PDT"/>
    <property type="match status" value="1"/>
</dbReference>
<dbReference type="InterPro" id="IPR008242">
    <property type="entry name" value="Chor_mutase/pphenate_deHydtase"/>
</dbReference>
<dbReference type="STRING" id="525904.Tter_0877"/>
<evidence type="ECO:0000259" key="12">
    <source>
        <dbReference type="PROSITE" id="PS51671"/>
    </source>
</evidence>
<dbReference type="InterPro" id="IPR001086">
    <property type="entry name" value="Preph_deHydtase"/>
</dbReference>
<dbReference type="InterPro" id="IPR045865">
    <property type="entry name" value="ACT-like_dom_sf"/>
</dbReference>
<sequence length="288" mass="31973">MTDRQRVAFQGEPGAYSEEASLLSVPGCEPVPLPSLRDVFESVANKHTDLAVVPVENSQAGSIHETYDLLLEYAGKIFIRGEHELRVRHCLLGIQDTELDRINKAYSHPQALAQAANWLRAHNIQPVAYYDTAGAAKLVSELQDPTIAAVASRRAAEVWGLRVLAADIEDNKTNRTRFVIIGRSPVVHTEQPSEEGKTTLVFSTPNKPGALYHALGCFAKNNVNLTKIESRPSRGEGWEYIFYVDCQGWVTDQDLRRALDCLNEQSRWVKVLGSYPKSVDEANMNSGI</sequence>
<protein>
    <recommendedName>
        <fullName evidence="3 10">Prephenate dehydratase</fullName>
        <shortName evidence="10">PDT</shortName>
        <ecNumber evidence="2 10">4.2.1.51</ecNumber>
    </recommendedName>
</protein>
<dbReference type="Gene3D" id="3.30.70.260">
    <property type="match status" value="1"/>
</dbReference>
<dbReference type="KEGG" id="ttr:Tter_0877"/>
<name>D1CFT8_THET1</name>
<dbReference type="SUPFAM" id="SSF55021">
    <property type="entry name" value="ACT-like"/>
    <property type="match status" value="1"/>
</dbReference>
<dbReference type="Proteomes" id="UP000000323">
    <property type="component" value="Chromosome 1"/>
</dbReference>
<evidence type="ECO:0000256" key="1">
    <source>
        <dbReference type="ARBA" id="ARBA00004741"/>
    </source>
</evidence>
<dbReference type="FunFam" id="3.40.190.10:FF:000034">
    <property type="entry name" value="Chorismate mutase/prephenate dehydratase"/>
    <property type="match status" value="1"/>
</dbReference>
<evidence type="ECO:0000259" key="11">
    <source>
        <dbReference type="PROSITE" id="PS51171"/>
    </source>
</evidence>
<evidence type="ECO:0000313" key="14">
    <source>
        <dbReference type="Proteomes" id="UP000000323"/>
    </source>
</evidence>
<dbReference type="Pfam" id="PF00800">
    <property type="entry name" value="PDT"/>
    <property type="match status" value="1"/>
</dbReference>
<dbReference type="FunFam" id="3.30.70.260:FF:000012">
    <property type="entry name" value="Prephenate dehydratase"/>
    <property type="match status" value="1"/>
</dbReference>
<keyword evidence="14" id="KW-1185">Reference proteome</keyword>
<dbReference type="PROSITE" id="PS51171">
    <property type="entry name" value="PREPHENATE_DEHYDR_3"/>
    <property type="match status" value="1"/>
</dbReference>
<dbReference type="EC" id="4.2.1.51" evidence="2 10"/>
<dbReference type="InterPro" id="IPR018528">
    <property type="entry name" value="Preph_deHydtase_CS"/>
</dbReference>
<dbReference type="PANTHER" id="PTHR21022">
    <property type="entry name" value="PREPHENATE DEHYDRATASE P PROTEIN"/>
    <property type="match status" value="1"/>
</dbReference>
<evidence type="ECO:0000256" key="6">
    <source>
        <dbReference type="ARBA" id="ARBA00023222"/>
    </source>
</evidence>
<evidence type="ECO:0000256" key="9">
    <source>
        <dbReference type="PIRSR" id="PIRSR001500-2"/>
    </source>
</evidence>
<dbReference type="RefSeq" id="WP_012874829.1">
    <property type="nucleotide sequence ID" value="NC_013525.1"/>
</dbReference>
<reference evidence="14" key="1">
    <citation type="journal article" date="2010" name="Stand. Genomic Sci.">
        <title>Complete genome sequence of 'Thermobaculum terrenum' type strain (YNP1).</title>
        <authorList>
            <person name="Kiss H."/>
            <person name="Cleland D."/>
            <person name="Lapidus A."/>
            <person name="Lucas S."/>
            <person name="Glavina Del Rio T."/>
            <person name="Nolan M."/>
            <person name="Tice H."/>
            <person name="Han C."/>
            <person name="Goodwin L."/>
            <person name="Pitluck S."/>
            <person name="Liolios K."/>
            <person name="Ivanova N."/>
            <person name="Mavromatis K."/>
            <person name="Ovchinnikova G."/>
            <person name="Pati A."/>
            <person name="Chen A."/>
            <person name="Palaniappan K."/>
            <person name="Land M."/>
            <person name="Hauser L."/>
            <person name="Chang Y."/>
            <person name="Jeffries C."/>
            <person name="Lu M."/>
            <person name="Brettin T."/>
            <person name="Detter J."/>
            <person name="Goker M."/>
            <person name="Tindall B."/>
            <person name="Beck B."/>
            <person name="McDermott T."/>
            <person name="Woyke T."/>
            <person name="Bristow J."/>
            <person name="Eisen J."/>
            <person name="Markowitz V."/>
            <person name="Hugenholtz P."/>
            <person name="Kyrpides N."/>
            <person name="Klenk H."/>
            <person name="Cheng J."/>
        </authorList>
    </citation>
    <scope>NUCLEOTIDE SEQUENCE [LARGE SCALE GENOMIC DNA]</scope>
    <source>
        <strain evidence="14">ATCC BAA-798 / YNP1</strain>
    </source>
</reference>
<evidence type="ECO:0000256" key="8">
    <source>
        <dbReference type="ARBA" id="ARBA00047848"/>
    </source>
</evidence>
<evidence type="ECO:0000256" key="10">
    <source>
        <dbReference type="RuleBase" id="RU361254"/>
    </source>
</evidence>
<dbReference type="Gene3D" id="3.40.190.10">
    <property type="entry name" value="Periplasmic binding protein-like II"/>
    <property type="match status" value="2"/>
</dbReference>
<dbReference type="GO" id="GO:0009094">
    <property type="term" value="P:L-phenylalanine biosynthetic process"/>
    <property type="evidence" value="ECO:0007669"/>
    <property type="project" value="UniProtKB-UniPathway"/>
</dbReference>
<dbReference type="CDD" id="cd13631">
    <property type="entry name" value="PBP2_Ct-PDT_like"/>
    <property type="match status" value="1"/>
</dbReference>